<evidence type="ECO:0000259" key="4">
    <source>
        <dbReference type="PROSITE" id="PS51379"/>
    </source>
</evidence>
<reference evidence="5" key="1">
    <citation type="submission" date="2020-10" db="EMBL/GenBank/DDBJ databases">
        <authorList>
            <person name="Gilroy R."/>
        </authorList>
    </citation>
    <scope>NUCLEOTIDE SEQUENCE</scope>
    <source>
        <strain evidence="5">ChiHjej9B8-7071</strain>
    </source>
</reference>
<evidence type="ECO:0000256" key="1">
    <source>
        <dbReference type="ARBA" id="ARBA00022723"/>
    </source>
</evidence>
<evidence type="ECO:0000256" key="3">
    <source>
        <dbReference type="ARBA" id="ARBA00023014"/>
    </source>
</evidence>
<dbReference type="InterPro" id="IPR053135">
    <property type="entry name" value="AKR2_Oxidoreductase"/>
</dbReference>
<dbReference type="GO" id="GO:0046872">
    <property type="term" value="F:metal ion binding"/>
    <property type="evidence" value="ECO:0007669"/>
    <property type="project" value="UniProtKB-KW"/>
</dbReference>
<accession>A0A9D1D6Y9</accession>
<dbReference type="InterPro" id="IPR017900">
    <property type="entry name" value="4Fe4S_Fe_S_CS"/>
</dbReference>
<reference evidence="5" key="2">
    <citation type="journal article" date="2021" name="PeerJ">
        <title>Extensive microbial diversity within the chicken gut microbiome revealed by metagenomics and culture.</title>
        <authorList>
            <person name="Gilroy R."/>
            <person name="Ravi A."/>
            <person name="Getino M."/>
            <person name="Pursley I."/>
            <person name="Horton D.L."/>
            <person name="Alikhan N.F."/>
            <person name="Baker D."/>
            <person name="Gharbi K."/>
            <person name="Hall N."/>
            <person name="Watson M."/>
            <person name="Adriaenssens E.M."/>
            <person name="Foster-Nyarko E."/>
            <person name="Jarju S."/>
            <person name="Secka A."/>
            <person name="Antonio M."/>
            <person name="Oren A."/>
            <person name="Chaudhuri R.R."/>
            <person name="La Ragione R."/>
            <person name="Hildebrand F."/>
            <person name="Pallen M.J."/>
        </authorList>
    </citation>
    <scope>NUCLEOTIDE SEQUENCE</scope>
    <source>
        <strain evidence="5">ChiHjej9B8-7071</strain>
    </source>
</reference>
<evidence type="ECO:0000313" key="5">
    <source>
        <dbReference type="EMBL" id="HIR09053.1"/>
    </source>
</evidence>
<dbReference type="InterPro" id="IPR017896">
    <property type="entry name" value="4Fe4S_Fe-S-bd"/>
</dbReference>
<evidence type="ECO:0000313" key="6">
    <source>
        <dbReference type="Proteomes" id="UP000824258"/>
    </source>
</evidence>
<dbReference type="PANTHER" id="PTHR43312:SF1">
    <property type="entry name" value="NADP-DEPENDENT OXIDOREDUCTASE DOMAIN-CONTAINING PROTEIN"/>
    <property type="match status" value="1"/>
</dbReference>
<evidence type="ECO:0000256" key="2">
    <source>
        <dbReference type="ARBA" id="ARBA00023004"/>
    </source>
</evidence>
<dbReference type="Pfam" id="PF00248">
    <property type="entry name" value="Aldo_ket_red"/>
    <property type="match status" value="1"/>
</dbReference>
<dbReference type="PROSITE" id="PS51379">
    <property type="entry name" value="4FE4S_FER_2"/>
    <property type="match status" value="1"/>
</dbReference>
<dbReference type="PANTHER" id="PTHR43312">
    <property type="entry name" value="D-THREO-ALDOSE 1-DEHYDROGENASE"/>
    <property type="match status" value="1"/>
</dbReference>
<keyword evidence="3" id="KW-0411">Iron-sulfur</keyword>
<comment type="caution">
    <text evidence="5">The sequence shown here is derived from an EMBL/GenBank/DDBJ whole genome shotgun (WGS) entry which is preliminary data.</text>
</comment>
<name>A0A9D1D6Y9_9FIRM</name>
<dbReference type="InterPro" id="IPR023210">
    <property type="entry name" value="NADP_OxRdtase_dom"/>
</dbReference>
<keyword evidence="2" id="KW-0408">Iron</keyword>
<dbReference type="Pfam" id="PF13534">
    <property type="entry name" value="Fer4_17"/>
    <property type="match status" value="1"/>
</dbReference>
<dbReference type="EMBL" id="DVGD01000043">
    <property type="protein sequence ID" value="HIR09053.1"/>
    <property type="molecule type" value="Genomic_DNA"/>
</dbReference>
<dbReference type="CDD" id="cd19100">
    <property type="entry name" value="AKR_unchar"/>
    <property type="match status" value="1"/>
</dbReference>
<dbReference type="Proteomes" id="UP000824258">
    <property type="component" value="Unassembled WGS sequence"/>
</dbReference>
<sequence>MHYRTLGRTGFSVSEVGLGGEYLEGKSAEQVCAVVHAAMEGGVNILDCFMSEPNVRTNLGRALQGRRDKMYIQGHFRSVWENGQYGRTMDVQLVQQHFEDLLRRMQTDYIDIGMIHMIDNPAEYEALFQGPVMEYVQRLRQSGVIRAIGVSCHNPVTALRAVQTGLVDVLLFSINPAYDVLHEDAERPRTVDKTLFDHMERLNGINRVREALYRCCEERGVGITVMKSLAAGALLHAETSPFGQAMTVQQCMHYALTRPGVASVLVGMETVEQVADCLRYETMSEEELDYSFLFSQAPKFSMDGRCMYCNHCLPCPQHINIAQVQKYLDMALLDGVSPTLQGHYDSLEQKAGDCIACGICETQCPFSVSIVERMQKAAALFER</sequence>
<gene>
    <name evidence="5" type="ORF">IAA70_01470</name>
</gene>
<dbReference type="AlphaFoldDB" id="A0A9D1D6Y9"/>
<dbReference type="InterPro" id="IPR036812">
    <property type="entry name" value="NAD(P)_OxRdtase_dom_sf"/>
</dbReference>
<dbReference type="PROSITE" id="PS00198">
    <property type="entry name" value="4FE4S_FER_1"/>
    <property type="match status" value="1"/>
</dbReference>
<keyword evidence="1" id="KW-0479">Metal-binding</keyword>
<dbReference type="SUPFAM" id="SSF51430">
    <property type="entry name" value="NAD(P)-linked oxidoreductase"/>
    <property type="match status" value="1"/>
</dbReference>
<dbReference type="Gene3D" id="3.20.20.100">
    <property type="entry name" value="NADP-dependent oxidoreductase domain"/>
    <property type="match status" value="1"/>
</dbReference>
<dbReference type="GO" id="GO:0051536">
    <property type="term" value="F:iron-sulfur cluster binding"/>
    <property type="evidence" value="ECO:0007669"/>
    <property type="project" value="UniProtKB-KW"/>
</dbReference>
<feature type="domain" description="4Fe-4S ferredoxin-type" evidence="4">
    <location>
        <begin position="345"/>
        <end position="373"/>
    </location>
</feature>
<organism evidence="5 6">
    <name type="scientific">Candidatus Avoscillospira stercoripullorum</name>
    <dbReference type="NCBI Taxonomy" id="2840709"/>
    <lineage>
        <taxon>Bacteria</taxon>
        <taxon>Bacillati</taxon>
        <taxon>Bacillota</taxon>
        <taxon>Clostridia</taxon>
        <taxon>Eubacteriales</taxon>
        <taxon>Oscillospiraceae</taxon>
        <taxon>Oscillospiraceae incertae sedis</taxon>
        <taxon>Candidatus Avoscillospira</taxon>
    </lineage>
</organism>
<protein>
    <submittedName>
        <fullName evidence="5">Aldo/keto reductase</fullName>
    </submittedName>
</protein>
<proteinExistence type="predicted"/>
<dbReference type="SUPFAM" id="SSF46548">
    <property type="entry name" value="alpha-helical ferredoxin"/>
    <property type="match status" value="1"/>
</dbReference>